<protein>
    <submittedName>
        <fullName evidence="2">Uncharacterized protein LOC113795644</fullName>
    </submittedName>
</protein>
<reference evidence="2" key="1">
    <citation type="submission" date="2025-08" db="UniProtKB">
        <authorList>
            <consortium name="RefSeq"/>
        </authorList>
    </citation>
    <scope>IDENTIFICATION</scope>
    <source>
        <strain evidence="2">Airmid</strain>
    </source>
</reference>
<keyword evidence="1" id="KW-1185">Reference proteome</keyword>
<gene>
    <name evidence="2" type="primary">LOC113795644</name>
</gene>
<evidence type="ECO:0000313" key="1">
    <source>
        <dbReference type="Proteomes" id="UP000515146"/>
    </source>
</evidence>
<organism evidence="1 2">
    <name type="scientific">Dermatophagoides pteronyssinus</name>
    <name type="common">European house dust mite</name>
    <dbReference type="NCBI Taxonomy" id="6956"/>
    <lineage>
        <taxon>Eukaryota</taxon>
        <taxon>Metazoa</taxon>
        <taxon>Ecdysozoa</taxon>
        <taxon>Arthropoda</taxon>
        <taxon>Chelicerata</taxon>
        <taxon>Arachnida</taxon>
        <taxon>Acari</taxon>
        <taxon>Acariformes</taxon>
        <taxon>Sarcoptiformes</taxon>
        <taxon>Astigmata</taxon>
        <taxon>Psoroptidia</taxon>
        <taxon>Analgoidea</taxon>
        <taxon>Pyroglyphidae</taxon>
        <taxon>Dermatophagoidinae</taxon>
        <taxon>Dermatophagoides</taxon>
    </lineage>
</organism>
<accession>A0A6P6YAN0</accession>
<dbReference type="AlphaFoldDB" id="A0A6P6YAN0"/>
<dbReference type="KEGG" id="dpte:113795644"/>
<dbReference type="RefSeq" id="XP_027201649.1">
    <property type="nucleotide sequence ID" value="XM_027345848.1"/>
</dbReference>
<proteinExistence type="predicted"/>
<name>A0A6P6YAN0_DERPT</name>
<dbReference type="InParanoid" id="A0A6P6YAN0"/>
<sequence length="124" mass="14567">MLNKSTTILTTLSSTIITTTTKHHNHHHHNQTTDELPNREINVAIVTVGLILTVCFVLMAIFCLYWTDQFNRTTTKMKTLKPFTLKTFDDYNQPYDYHRSKQQQQCLEMPISNEKYDDNMIVIE</sequence>
<dbReference type="Proteomes" id="UP000515146">
    <property type="component" value="Unplaced"/>
</dbReference>
<evidence type="ECO:0000313" key="2">
    <source>
        <dbReference type="RefSeq" id="XP_027201649.1"/>
    </source>
</evidence>